<feature type="compositionally biased region" description="Basic and acidic residues" evidence="1">
    <location>
        <begin position="73"/>
        <end position="83"/>
    </location>
</feature>
<dbReference type="PANTHER" id="PTHR30535">
    <property type="entry name" value="VITAMIN B12-BINDING PROTEIN"/>
    <property type="match status" value="1"/>
</dbReference>
<dbReference type="PANTHER" id="PTHR30535:SF34">
    <property type="entry name" value="MOLYBDATE-BINDING PROTEIN MOLA"/>
    <property type="match status" value="1"/>
</dbReference>
<dbReference type="InterPro" id="IPR050902">
    <property type="entry name" value="ABC_Transporter_SBP"/>
</dbReference>
<evidence type="ECO:0000256" key="1">
    <source>
        <dbReference type="SAM" id="MobiDB-lite"/>
    </source>
</evidence>
<dbReference type="SUPFAM" id="SSF53807">
    <property type="entry name" value="Helical backbone' metal receptor"/>
    <property type="match status" value="2"/>
</dbReference>
<proteinExistence type="predicted"/>
<keyword evidence="4" id="KW-1185">Reference proteome</keyword>
<accession>A0A426FP37</accession>
<feature type="region of interest" description="Disordered" evidence="1">
    <location>
        <begin position="53"/>
        <end position="83"/>
    </location>
</feature>
<name>A0A426FP37_9BURK</name>
<evidence type="ECO:0000313" key="3">
    <source>
        <dbReference type="EMBL" id="RRN44456.1"/>
    </source>
</evidence>
<protein>
    <recommendedName>
        <fullName evidence="2">Fe/B12 periplasmic-binding domain-containing protein</fullName>
    </recommendedName>
</protein>
<evidence type="ECO:0000313" key="4">
    <source>
        <dbReference type="Proteomes" id="UP000270261"/>
    </source>
</evidence>
<reference evidence="3 4" key="1">
    <citation type="submission" date="2018-11" db="EMBL/GenBank/DDBJ databases">
        <title>Genome sequencing of Lautropia sp. KCOM 2505 (= ChDC F240).</title>
        <authorList>
            <person name="Kook J.-K."/>
            <person name="Park S.-N."/>
            <person name="Lim Y.K."/>
        </authorList>
    </citation>
    <scope>NUCLEOTIDE SEQUENCE [LARGE SCALE GENOMIC DNA]</scope>
    <source>
        <strain evidence="3 4">KCOM 2505</strain>
    </source>
</reference>
<dbReference type="Proteomes" id="UP000270261">
    <property type="component" value="Unassembled WGS sequence"/>
</dbReference>
<sequence>MCAMSRRPVTQSVVFVMMNRLRGGAGRLFLRVLAGVLLGAGAVSAAVPGAGGGPTTGSPVPTAGQVPAAQDSVRTEGRGHSDTRMDMGLRIHADGRMPADARRRADSQDRMDGQARLDDRAQAGDRALKDDRGMTVTLPARVRRVVSLSPALTESVCVLQACDRLMGVDRFSNWPAQVATLPKLGSLGSFNVESVAALQPDVVLMASGGVVADRLQKLGVAVLVLSPRRQADVAPLLQRLARVLDLPQARADAVWAGIRTQLDAVAASMPPAARGWRVWLEVDPAPWVATPSSLLGETLAGLGLANVISGDEDMTAGEQPGKDARRDGHADGRADMDARQNGHAEGGTDAGTPDGEGHAGASGGSPGSHTMPAYLQVSREWALQVQPDVLMISDPQQQGLAAVRARPGWQRLKALQQGRVCLFGGDALDVLVRPGPRLAEGAQQMRDCVVRLLKRR</sequence>
<comment type="caution">
    <text evidence="3">The sequence shown here is derived from an EMBL/GenBank/DDBJ whole genome shotgun (WGS) entry which is preliminary data.</text>
</comment>
<feature type="domain" description="Fe/B12 periplasmic-binding" evidence="2">
    <location>
        <begin position="144"/>
        <end position="456"/>
    </location>
</feature>
<feature type="region of interest" description="Disordered" evidence="1">
    <location>
        <begin position="312"/>
        <end position="371"/>
    </location>
</feature>
<dbReference type="AlphaFoldDB" id="A0A426FP37"/>
<dbReference type="EMBL" id="RRUE01000002">
    <property type="protein sequence ID" value="RRN44456.1"/>
    <property type="molecule type" value="Genomic_DNA"/>
</dbReference>
<gene>
    <name evidence="3" type="ORF">EHV23_14245</name>
</gene>
<dbReference type="Pfam" id="PF01497">
    <property type="entry name" value="Peripla_BP_2"/>
    <property type="match status" value="1"/>
</dbReference>
<dbReference type="Gene3D" id="3.40.50.1980">
    <property type="entry name" value="Nitrogenase molybdenum iron protein domain"/>
    <property type="match status" value="2"/>
</dbReference>
<dbReference type="PROSITE" id="PS50983">
    <property type="entry name" value="FE_B12_PBP"/>
    <property type="match status" value="1"/>
</dbReference>
<dbReference type="InterPro" id="IPR002491">
    <property type="entry name" value="ABC_transptr_periplasmic_BD"/>
</dbReference>
<evidence type="ECO:0000259" key="2">
    <source>
        <dbReference type="PROSITE" id="PS50983"/>
    </source>
</evidence>
<organism evidence="3 4">
    <name type="scientific">Lautropia dentalis</name>
    <dbReference type="NCBI Taxonomy" id="2490857"/>
    <lineage>
        <taxon>Bacteria</taxon>
        <taxon>Pseudomonadati</taxon>
        <taxon>Pseudomonadota</taxon>
        <taxon>Betaproteobacteria</taxon>
        <taxon>Burkholderiales</taxon>
        <taxon>Burkholderiaceae</taxon>
        <taxon>Lautropia</taxon>
    </lineage>
</organism>
<feature type="compositionally biased region" description="Basic and acidic residues" evidence="1">
    <location>
        <begin position="320"/>
        <end position="342"/>
    </location>
</feature>